<comment type="caution">
    <text evidence="2">The sequence shown here is derived from an EMBL/GenBank/DDBJ whole genome shotgun (WGS) entry which is preliminary data.</text>
</comment>
<evidence type="ECO:0000256" key="1">
    <source>
        <dbReference type="SAM" id="MobiDB-lite"/>
    </source>
</evidence>
<proteinExistence type="predicted"/>
<reference evidence="2 3" key="1">
    <citation type="submission" date="2019-12" db="EMBL/GenBank/DDBJ databases">
        <title>Novel species isolated from a subtropical stream in China.</title>
        <authorList>
            <person name="Lu H."/>
        </authorList>
    </citation>
    <scope>NUCLEOTIDE SEQUENCE [LARGE SCALE GENOMIC DNA]</scope>
    <source>
        <strain evidence="2 3">FT109W</strain>
    </source>
</reference>
<evidence type="ECO:0000313" key="3">
    <source>
        <dbReference type="Proteomes" id="UP000466332"/>
    </source>
</evidence>
<dbReference type="Proteomes" id="UP000466332">
    <property type="component" value="Unassembled WGS sequence"/>
</dbReference>
<evidence type="ECO:0000313" key="2">
    <source>
        <dbReference type="EMBL" id="MYN40320.1"/>
    </source>
</evidence>
<dbReference type="EMBL" id="WWCS01000007">
    <property type="protein sequence ID" value="MYN40320.1"/>
    <property type="molecule type" value="Genomic_DNA"/>
</dbReference>
<feature type="region of interest" description="Disordered" evidence="1">
    <location>
        <begin position="164"/>
        <end position="184"/>
    </location>
</feature>
<keyword evidence="3" id="KW-1185">Reference proteome</keyword>
<protein>
    <submittedName>
        <fullName evidence="2">Uncharacterized protein</fullName>
    </submittedName>
</protein>
<gene>
    <name evidence="2" type="ORF">GTP55_13135</name>
</gene>
<sequence>MFELTSKRRAALQAVLMDRSDVALCYLALTLLRGALSEHGGPGPGTLAKITGSRPALAEVAAKGNAAALVAQRKADLPARLPVTRGDWLAWLQGQPQAVVLELLAFCVASTLDATQTREGPAPEFATLAQAVQLDMADWWQARGRQLLRAGVQGVGVAGGGRGGRCAGGGAAGEAEQGRHGRGC</sequence>
<dbReference type="RefSeq" id="WP_161045383.1">
    <property type="nucleotide sequence ID" value="NZ_WWCS01000007.1"/>
</dbReference>
<name>A0ABW9WHP8_9BURK</name>
<accession>A0ABW9WHP8</accession>
<organism evidence="2 3">
    <name type="scientific">Duganella margarita</name>
    <dbReference type="NCBI Taxonomy" id="2692170"/>
    <lineage>
        <taxon>Bacteria</taxon>
        <taxon>Pseudomonadati</taxon>
        <taxon>Pseudomonadota</taxon>
        <taxon>Betaproteobacteria</taxon>
        <taxon>Burkholderiales</taxon>
        <taxon>Oxalobacteraceae</taxon>
        <taxon>Telluria group</taxon>
        <taxon>Duganella</taxon>
    </lineage>
</organism>